<feature type="domain" description="Glycosyltransferase 2-like" evidence="2">
    <location>
        <begin position="21"/>
        <end position="116"/>
    </location>
</feature>
<dbReference type="CDD" id="cd02511">
    <property type="entry name" value="Beta4Glucosyltransferase"/>
    <property type="match status" value="1"/>
</dbReference>
<evidence type="ECO:0000256" key="1">
    <source>
        <dbReference type="ARBA" id="ARBA00038494"/>
    </source>
</evidence>
<dbReference type="OrthoDB" id="9815923at2"/>
<dbReference type="InterPro" id="IPR001173">
    <property type="entry name" value="Glyco_trans_2-like"/>
</dbReference>
<name>A0A6I4SM20_9SPHN</name>
<dbReference type="Pfam" id="PF00535">
    <property type="entry name" value="Glycos_transf_2"/>
    <property type="match status" value="1"/>
</dbReference>
<gene>
    <name evidence="3" type="ORF">GRI36_03175</name>
</gene>
<dbReference type="PANTHER" id="PTHR43630:SF2">
    <property type="entry name" value="GLYCOSYLTRANSFERASE"/>
    <property type="match status" value="1"/>
</dbReference>
<organism evidence="3 4">
    <name type="scientific">Pontixanthobacter gangjinensis</name>
    <dbReference type="NCBI Taxonomy" id="1028742"/>
    <lineage>
        <taxon>Bacteria</taxon>
        <taxon>Pseudomonadati</taxon>
        <taxon>Pseudomonadota</taxon>
        <taxon>Alphaproteobacteria</taxon>
        <taxon>Sphingomonadales</taxon>
        <taxon>Erythrobacteraceae</taxon>
        <taxon>Pontixanthobacter</taxon>
    </lineage>
</organism>
<protein>
    <submittedName>
        <fullName evidence="3">Glycosyltransferase</fullName>
    </submittedName>
</protein>
<dbReference type="GO" id="GO:0016740">
    <property type="term" value="F:transferase activity"/>
    <property type="evidence" value="ECO:0007669"/>
    <property type="project" value="UniProtKB-KW"/>
</dbReference>
<dbReference type="InterPro" id="IPR029044">
    <property type="entry name" value="Nucleotide-diphossugar_trans"/>
</dbReference>
<dbReference type="RefSeq" id="WP_160597154.1">
    <property type="nucleotide sequence ID" value="NZ_WTYS01000001.1"/>
</dbReference>
<sequence length="332" mass="37679">MAGPRNSKLDTLQDSAPLSLTVIILTRDEAIHLPRVLASVANIAERVIIVDSGSTDETINIALQSGASVFERPWLNYADQFQWALGHCGIDTEWVMRLDADEWIGPDLVRNLRATLPALAAETTGISLDRQHHFLGRWIKHGGRYPLSLLRIWRPAAGRIEQRWMDEHIILTHGDILHVRGKFVDDNQRGLGFFTTKHNVYASREAADILIAKYQLDGEQDRSEIASTGQAKRKRSAKLSFYNRLPLGVGPAMYFLFRYIFQRGFLDGRAGLIYHLLQGFWYRFLVDAKRYELERAMVSCKDAEERLDALEAVTGLGVRKFLDRSKGSRDDG</sequence>
<comment type="similarity">
    <text evidence="1">Belongs to the glycosyltransferase 2 family. WaaE/KdtX subfamily.</text>
</comment>
<evidence type="ECO:0000259" key="2">
    <source>
        <dbReference type="Pfam" id="PF00535"/>
    </source>
</evidence>
<comment type="caution">
    <text evidence="3">The sequence shown here is derived from an EMBL/GenBank/DDBJ whole genome shotgun (WGS) entry which is preliminary data.</text>
</comment>
<dbReference type="PANTHER" id="PTHR43630">
    <property type="entry name" value="POLY-BETA-1,6-N-ACETYL-D-GLUCOSAMINE SYNTHASE"/>
    <property type="match status" value="1"/>
</dbReference>
<evidence type="ECO:0000313" key="4">
    <source>
        <dbReference type="Proteomes" id="UP000468943"/>
    </source>
</evidence>
<evidence type="ECO:0000313" key="3">
    <source>
        <dbReference type="EMBL" id="MXO55877.1"/>
    </source>
</evidence>
<accession>A0A6I4SM20</accession>
<dbReference type="EMBL" id="WTYS01000001">
    <property type="protein sequence ID" value="MXO55877.1"/>
    <property type="molecule type" value="Genomic_DNA"/>
</dbReference>
<keyword evidence="4" id="KW-1185">Reference proteome</keyword>
<dbReference type="Gene3D" id="3.90.550.10">
    <property type="entry name" value="Spore Coat Polysaccharide Biosynthesis Protein SpsA, Chain A"/>
    <property type="match status" value="1"/>
</dbReference>
<keyword evidence="3" id="KW-0808">Transferase</keyword>
<reference evidence="3 4" key="1">
    <citation type="submission" date="2019-12" db="EMBL/GenBank/DDBJ databases">
        <title>Genomic-based taxomic classification of the family Erythrobacteraceae.</title>
        <authorList>
            <person name="Xu L."/>
        </authorList>
    </citation>
    <scope>NUCLEOTIDE SEQUENCE [LARGE SCALE GENOMIC DNA]</scope>
    <source>
        <strain evidence="3 4">JCM 17802</strain>
    </source>
</reference>
<dbReference type="AlphaFoldDB" id="A0A6I4SM20"/>
<dbReference type="SUPFAM" id="SSF53448">
    <property type="entry name" value="Nucleotide-diphospho-sugar transferases"/>
    <property type="match status" value="1"/>
</dbReference>
<proteinExistence type="inferred from homology"/>
<dbReference type="Proteomes" id="UP000468943">
    <property type="component" value="Unassembled WGS sequence"/>
</dbReference>